<dbReference type="GO" id="GO:0010497">
    <property type="term" value="P:plasmodesmata-mediated intercellular transport"/>
    <property type="evidence" value="ECO:0007669"/>
    <property type="project" value="UniProtKB-ARBA"/>
</dbReference>
<feature type="signal peptide" evidence="13">
    <location>
        <begin position="1"/>
        <end position="26"/>
    </location>
</feature>
<keyword evidence="4 13" id="KW-0964">Secreted</keyword>
<accession>A0A371I5I3</accession>
<comment type="subcellular location">
    <subcellularLocation>
        <location evidence="1 13">Secreted</location>
        <location evidence="1 13">Extracellular space</location>
        <location evidence="1 13">Apoplast</location>
    </subcellularLocation>
</comment>
<evidence type="ECO:0000256" key="10">
    <source>
        <dbReference type="PIRSR" id="PIRSR601929-1"/>
    </source>
</evidence>
<feature type="binding site" evidence="10">
    <location>
        <position position="115"/>
    </location>
    <ligand>
        <name>oxalate</name>
        <dbReference type="ChEBI" id="CHEBI:30623"/>
    </ligand>
</feature>
<keyword evidence="5 10" id="KW-0479">Metal-binding</keyword>
<gene>
    <name evidence="15" type="ORF">CR513_05175</name>
</gene>
<dbReference type="PANTHER" id="PTHR31238">
    <property type="entry name" value="GERMIN-LIKE PROTEIN SUBFAMILY 3 MEMBER 3"/>
    <property type="match status" value="1"/>
</dbReference>
<dbReference type="InterPro" id="IPR001929">
    <property type="entry name" value="Germin"/>
</dbReference>
<dbReference type="SUPFAM" id="SSF51182">
    <property type="entry name" value="RmlC-like cupins"/>
    <property type="match status" value="1"/>
</dbReference>
<evidence type="ECO:0000256" key="6">
    <source>
        <dbReference type="ARBA" id="ARBA00022729"/>
    </source>
</evidence>
<dbReference type="AlphaFoldDB" id="A0A371I5I3"/>
<evidence type="ECO:0000256" key="5">
    <source>
        <dbReference type="ARBA" id="ARBA00022723"/>
    </source>
</evidence>
<evidence type="ECO:0000256" key="8">
    <source>
        <dbReference type="ARBA" id="ARBA00023180"/>
    </source>
</evidence>
<dbReference type="OrthoDB" id="1921208at2759"/>
<dbReference type="GO" id="GO:2000280">
    <property type="term" value="P:regulation of root development"/>
    <property type="evidence" value="ECO:0007669"/>
    <property type="project" value="UniProtKB-ARBA"/>
</dbReference>
<evidence type="ECO:0000256" key="2">
    <source>
        <dbReference type="ARBA" id="ARBA00007456"/>
    </source>
</evidence>
<proteinExistence type="inferred from homology"/>
<dbReference type="InterPro" id="IPR014710">
    <property type="entry name" value="RmlC-like_jellyroll"/>
</dbReference>
<keyword evidence="6 13" id="KW-0732">Signal</keyword>
<feature type="binding site" evidence="10">
    <location>
        <position position="120"/>
    </location>
    <ligand>
        <name>oxalate</name>
        <dbReference type="ChEBI" id="CHEBI:30623"/>
    </ligand>
</feature>
<keyword evidence="3 13" id="KW-0052">Apoplast</keyword>
<feature type="disulfide bond" evidence="12">
    <location>
        <begin position="35"/>
        <end position="52"/>
    </location>
</feature>
<keyword evidence="7 12" id="KW-1015">Disulfide bond</keyword>
<dbReference type="FunFam" id="2.60.120.10:FF:000025">
    <property type="entry name" value="germin-like protein subfamily 2 member 1"/>
    <property type="match status" value="1"/>
</dbReference>
<evidence type="ECO:0000313" key="16">
    <source>
        <dbReference type="Proteomes" id="UP000257109"/>
    </source>
</evidence>
<dbReference type="InterPro" id="IPR011051">
    <property type="entry name" value="RmlC_Cupin_sf"/>
</dbReference>
<dbReference type="InterPro" id="IPR006045">
    <property type="entry name" value="Cupin_1"/>
</dbReference>
<dbReference type="GO" id="GO:0030145">
    <property type="term" value="F:manganese ion binding"/>
    <property type="evidence" value="ECO:0007669"/>
    <property type="project" value="UniProtKB-UniRule"/>
</dbReference>
<dbReference type="SMART" id="SM00835">
    <property type="entry name" value="Cupin_1"/>
    <property type="match status" value="1"/>
</dbReference>
<name>A0A371I5I3_MUCPR</name>
<dbReference type="InterPro" id="IPR019780">
    <property type="entry name" value="Germin_Mn-BS"/>
</dbReference>
<evidence type="ECO:0000256" key="13">
    <source>
        <dbReference type="RuleBase" id="RU366015"/>
    </source>
</evidence>
<dbReference type="GO" id="GO:0048046">
    <property type="term" value="C:apoplast"/>
    <property type="evidence" value="ECO:0007669"/>
    <property type="project" value="UniProtKB-SubCell"/>
</dbReference>
<dbReference type="Gene3D" id="2.60.120.10">
    <property type="entry name" value="Jelly Rolls"/>
    <property type="match status" value="1"/>
</dbReference>
<reference evidence="15" key="1">
    <citation type="submission" date="2018-05" db="EMBL/GenBank/DDBJ databases">
        <title>Draft genome of Mucuna pruriens seed.</title>
        <authorList>
            <person name="Nnadi N.E."/>
            <person name="Vos R."/>
            <person name="Hasami M.H."/>
            <person name="Devisetty U.K."/>
            <person name="Aguiy J.C."/>
        </authorList>
    </citation>
    <scope>NUCLEOTIDE SEQUENCE [LARGE SCALE GENOMIC DNA]</scope>
    <source>
        <strain evidence="15">JCA_2017</strain>
    </source>
</reference>
<feature type="binding site" evidence="11">
    <location>
        <position position="159"/>
    </location>
    <ligand>
        <name>Mn(2+)</name>
        <dbReference type="ChEBI" id="CHEBI:29035"/>
    </ligand>
</feature>
<evidence type="ECO:0000259" key="14">
    <source>
        <dbReference type="SMART" id="SM00835"/>
    </source>
</evidence>
<protein>
    <recommendedName>
        <fullName evidence="13">Germin-like protein</fullName>
    </recommendedName>
</protein>
<dbReference type="EMBL" id="QJKJ01000864">
    <property type="protein sequence ID" value="RDY10308.1"/>
    <property type="molecule type" value="Genomic_DNA"/>
</dbReference>
<comment type="similarity">
    <text evidence="2 13">Belongs to the germin family.</text>
</comment>
<evidence type="ECO:0000256" key="1">
    <source>
        <dbReference type="ARBA" id="ARBA00004271"/>
    </source>
</evidence>
<evidence type="ECO:0000256" key="7">
    <source>
        <dbReference type="ARBA" id="ARBA00023157"/>
    </source>
</evidence>
<evidence type="ECO:0000256" key="4">
    <source>
        <dbReference type="ARBA" id="ARBA00022525"/>
    </source>
</evidence>
<dbReference type="Pfam" id="PF00190">
    <property type="entry name" value="Cupin_1"/>
    <property type="match status" value="1"/>
</dbReference>
<evidence type="ECO:0000313" key="15">
    <source>
        <dbReference type="EMBL" id="RDY10308.1"/>
    </source>
</evidence>
<dbReference type="PROSITE" id="PS00725">
    <property type="entry name" value="GERMIN"/>
    <property type="match status" value="1"/>
</dbReference>
<keyword evidence="8" id="KW-0325">Glycoprotein</keyword>
<keyword evidence="16" id="KW-1185">Reference proteome</keyword>
<dbReference type="GO" id="GO:0009506">
    <property type="term" value="C:plasmodesma"/>
    <property type="evidence" value="ECO:0007669"/>
    <property type="project" value="UniProtKB-ARBA"/>
</dbReference>
<sequence length="288" mass="31900">MKLKSFAQLSFMLFFVAFANIQVCLGDCDNLQDTCPAIPPNKQTIFINGLQCKNPVNVTAQDFRTTELSNAGTTDIFGASMKIVSAAEFSGLNTLGLSIGRTDLDGNGLVNFHYHPRATEMIFVTKGVLLAGFVDTKNQYFQKYLKVGDVFVFPKALFHFSLNYGFDEATVFSVYNSQNPGFVSLSPTTFDTTLESLDKMKKRLISLSASEVPDANGFMSPELETIYKILRTSNPLNPYLQWMWSSSQSKCGVTRPPTCAFPRGPWLNSQLEVGKQAFCSHSPNPTKL</sequence>
<feature type="non-terminal residue" evidence="15">
    <location>
        <position position="1"/>
    </location>
</feature>
<dbReference type="Proteomes" id="UP000257109">
    <property type="component" value="Unassembled WGS sequence"/>
</dbReference>
<evidence type="ECO:0000256" key="12">
    <source>
        <dbReference type="PIRSR" id="PIRSR601929-3"/>
    </source>
</evidence>
<evidence type="ECO:0000256" key="3">
    <source>
        <dbReference type="ARBA" id="ARBA00022523"/>
    </source>
</evidence>
<evidence type="ECO:0000256" key="11">
    <source>
        <dbReference type="PIRSR" id="PIRSR601929-2"/>
    </source>
</evidence>
<feature type="binding site" evidence="11">
    <location>
        <position position="115"/>
    </location>
    <ligand>
        <name>Mn(2+)</name>
        <dbReference type="ChEBI" id="CHEBI:29035"/>
    </ligand>
</feature>
<dbReference type="PRINTS" id="PR00325">
    <property type="entry name" value="GERMIN"/>
</dbReference>
<feature type="chain" id="PRO_5019611932" description="Germin-like protein" evidence="13">
    <location>
        <begin position="27"/>
        <end position="288"/>
    </location>
</feature>
<feature type="binding site" evidence="11">
    <location>
        <position position="113"/>
    </location>
    <ligand>
        <name>Mn(2+)</name>
        <dbReference type="ChEBI" id="CHEBI:29035"/>
    </ligand>
</feature>
<evidence type="ECO:0000256" key="9">
    <source>
        <dbReference type="ARBA" id="ARBA00023211"/>
    </source>
</evidence>
<keyword evidence="9 10" id="KW-0464">Manganese</keyword>
<organism evidence="15 16">
    <name type="scientific">Mucuna pruriens</name>
    <name type="common">Velvet bean</name>
    <name type="synonym">Dolichos pruriens</name>
    <dbReference type="NCBI Taxonomy" id="157652"/>
    <lineage>
        <taxon>Eukaryota</taxon>
        <taxon>Viridiplantae</taxon>
        <taxon>Streptophyta</taxon>
        <taxon>Embryophyta</taxon>
        <taxon>Tracheophyta</taxon>
        <taxon>Spermatophyta</taxon>
        <taxon>Magnoliopsida</taxon>
        <taxon>eudicotyledons</taxon>
        <taxon>Gunneridae</taxon>
        <taxon>Pentapetalae</taxon>
        <taxon>rosids</taxon>
        <taxon>fabids</taxon>
        <taxon>Fabales</taxon>
        <taxon>Fabaceae</taxon>
        <taxon>Papilionoideae</taxon>
        <taxon>50 kb inversion clade</taxon>
        <taxon>NPAAA clade</taxon>
        <taxon>indigoferoid/millettioid clade</taxon>
        <taxon>Phaseoleae</taxon>
        <taxon>Mucuna</taxon>
    </lineage>
</organism>
<feature type="domain" description="Cupin type-1" evidence="14">
    <location>
        <begin position="69"/>
        <end position="191"/>
    </location>
</feature>
<feature type="binding site" evidence="11">
    <location>
        <position position="120"/>
    </location>
    <ligand>
        <name>Mn(2+)</name>
        <dbReference type="ChEBI" id="CHEBI:29035"/>
    </ligand>
</feature>
<comment type="caution">
    <text evidence="15">The sequence shown here is derived from an EMBL/GenBank/DDBJ whole genome shotgun (WGS) entry which is preliminary data.</text>
</comment>
<dbReference type="CDD" id="cd02241">
    <property type="entry name" value="cupin_OxOx"/>
    <property type="match status" value="1"/>
</dbReference>